<evidence type="ECO:0000313" key="7">
    <source>
        <dbReference type="Proteomes" id="UP001189429"/>
    </source>
</evidence>
<dbReference type="InterPro" id="IPR000743">
    <property type="entry name" value="Glyco_hydro_28"/>
</dbReference>
<evidence type="ECO:0000256" key="5">
    <source>
        <dbReference type="SAM" id="SignalP"/>
    </source>
</evidence>
<feature type="signal peptide" evidence="5">
    <location>
        <begin position="1"/>
        <end position="20"/>
    </location>
</feature>
<evidence type="ECO:0000313" key="6">
    <source>
        <dbReference type="EMBL" id="CAK0824140.1"/>
    </source>
</evidence>
<dbReference type="InterPro" id="IPR051801">
    <property type="entry name" value="GH28_Enzymes"/>
</dbReference>
<proteinExistence type="inferred from homology"/>
<dbReference type="InterPro" id="IPR012334">
    <property type="entry name" value="Pectin_lyas_fold"/>
</dbReference>
<dbReference type="PANTHER" id="PTHR31339:SF9">
    <property type="entry name" value="PLASMIN AND FIBRONECTIN-BINDING PROTEIN A"/>
    <property type="match status" value="1"/>
</dbReference>
<evidence type="ECO:0000256" key="2">
    <source>
        <dbReference type="ARBA" id="ARBA00022801"/>
    </source>
</evidence>
<dbReference type="Proteomes" id="UP001189429">
    <property type="component" value="Unassembled WGS sequence"/>
</dbReference>
<keyword evidence="3 4" id="KW-0326">Glycosidase</keyword>
<name>A0ABN9RXM7_9DINO</name>
<evidence type="ECO:0000256" key="3">
    <source>
        <dbReference type="ARBA" id="ARBA00023295"/>
    </source>
</evidence>
<comment type="similarity">
    <text evidence="1 4">Belongs to the glycosyl hydrolase 28 family.</text>
</comment>
<keyword evidence="7" id="KW-1185">Reference proteome</keyword>
<dbReference type="Pfam" id="PF00295">
    <property type="entry name" value="Glyco_hydro_28"/>
    <property type="match status" value="1"/>
</dbReference>
<keyword evidence="5" id="KW-0732">Signal</keyword>
<sequence>MLRVFLQVVVLLTTATSTSGDCSLRDFGAVGDGVADDSVAVAAAIAACANGGTVVVPAGRYLTRGGIELTSNMAFEVQHGATVLLTTNRSLIPVQEDGHYAPFLSAYQATNISIFGEGTLDGQGSVWWNFNTSQQEKPWFLYFEDVDRLRIFGVSLVNPPFWTVHPRRCHDVHIHDITISCDPPQIHFNTDGIDPDACTDVLIEDVDYSCGDDAVAIKASVQGAPGSRARVGFAQPSCRPTRNVTVRRLKSGGRGGFTIGSEMQGGIEDVLFSNCTSTGVSGIRISAQQKRGGYIRNVRFEDMIFDWPGDAFVFKNKSFVLTVDQDYGSGGDPCPGMGPSAEFFNFSFKNLTITHSPSGLRIGHITCPDAASCLDVSIDGLQFLDVPRPIPLTCANIHGSQVGVDPPENSACHMLNLPVAFV</sequence>
<dbReference type="EMBL" id="CAUYUJ010008503">
    <property type="protein sequence ID" value="CAK0824140.1"/>
    <property type="molecule type" value="Genomic_DNA"/>
</dbReference>
<keyword evidence="2 4" id="KW-0378">Hydrolase</keyword>
<reference evidence="6" key="1">
    <citation type="submission" date="2023-10" db="EMBL/GenBank/DDBJ databases">
        <authorList>
            <person name="Chen Y."/>
            <person name="Shah S."/>
            <person name="Dougan E. K."/>
            <person name="Thang M."/>
            <person name="Chan C."/>
        </authorList>
    </citation>
    <scope>NUCLEOTIDE SEQUENCE [LARGE SCALE GENOMIC DNA]</scope>
</reference>
<comment type="caution">
    <text evidence="6">The sequence shown here is derived from an EMBL/GenBank/DDBJ whole genome shotgun (WGS) entry which is preliminary data.</text>
</comment>
<feature type="chain" id="PRO_5045945123" description="Glycoside hydrolase family 28 protein" evidence="5">
    <location>
        <begin position="21"/>
        <end position="422"/>
    </location>
</feature>
<protein>
    <recommendedName>
        <fullName evidence="8">Glycoside hydrolase family 28 protein</fullName>
    </recommendedName>
</protein>
<evidence type="ECO:0000256" key="4">
    <source>
        <dbReference type="RuleBase" id="RU361169"/>
    </source>
</evidence>
<evidence type="ECO:0000256" key="1">
    <source>
        <dbReference type="ARBA" id="ARBA00008834"/>
    </source>
</evidence>
<gene>
    <name evidence="6" type="ORF">PCOR1329_LOCUS24625</name>
</gene>
<organism evidence="6 7">
    <name type="scientific">Prorocentrum cordatum</name>
    <dbReference type="NCBI Taxonomy" id="2364126"/>
    <lineage>
        <taxon>Eukaryota</taxon>
        <taxon>Sar</taxon>
        <taxon>Alveolata</taxon>
        <taxon>Dinophyceae</taxon>
        <taxon>Prorocentrales</taxon>
        <taxon>Prorocentraceae</taxon>
        <taxon>Prorocentrum</taxon>
    </lineage>
</organism>
<dbReference type="SUPFAM" id="SSF51126">
    <property type="entry name" value="Pectin lyase-like"/>
    <property type="match status" value="1"/>
</dbReference>
<accession>A0ABN9RXM7</accession>
<dbReference type="PANTHER" id="PTHR31339">
    <property type="entry name" value="PECTIN LYASE-RELATED"/>
    <property type="match status" value="1"/>
</dbReference>
<evidence type="ECO:0008006" key="8">
    <source>
        <dbReference type="Google" id="ProtNLM"/>
    </source>
</evidence>
<dbReference type="Gene3D" id="2.160.20.10">
    <property type="entry name" value="Single-stranded right-handed beta-helix, Pectin lyase-like"/>
    <property type="match status" value="1"/>
</dbReference>
<dbReference type="InterPro" id="IPR011050">
    <property type="entry name" value="Pectin_lyase_fold/virulence"/>
</dbReference>